<sequence>MAQTSVLLALPAEIRNQIAEYIFHREPGTTLLPPHKSPLAFASTCRQLYFEFYALARSATVFTMQWPHGRVFVPRIIWAILRERHMDRLTKICIVHDGVQPYLSLPTLYSMMQFYQPYQTSKLWEARSDLVHGRLLFVGRRQGPDQAARQVSLFIGYSFREAEQYVAVCEQIGQEQYADILLARRRDCSCVTPFSDMSDEQVRNELDYLRVQYPIFDDVEHVFQPHVDEIRARCSQAS</sequence>
<evidence type="ECO:0000313" key="1">
    <source>
        <dbReference type="EMBL" id="RMZ71948.1"/>
    </source>
</evidence>
<evidence type="ECO:0000313" key="2">
    <source>
        <dbReference type="Proteomes" id="UP000265663"/>
    </source>
</evidence>
<dbReference type="Proteomes" id="UP000265663">
    <property type="component" value="Unassembled WGS sequence"/>
</dbReference>
<organism evidence="1 2">
    <name type="scientific">Pyrenophora seminiperda CCB06</name>
    <dbReference type="NCBI Taxonomy" id="1302712"/>
    <lineage>
        <taxon>Eukaryota</taxon>
        <taxon>Fungi</taxon>
        <taxon>Dikarya</taxon>
        <taxon>Ascomycota</taxon>
        <taxon>Pezizomycotina</taxon>
        <taxon>Dothideomycetes</taxon>
        <taxon>Pleosporomycetidae</taxon>
        <taxon>Pleosporales</taxon>
        <taxon>Pleosporineae</taxon>
        <taxon>Pleosporaceae</taxon>
        <taxon>Pyrenophora</taxon>
    </lineage>
</organism>
<name>A0A3M7MBW5_9PLEO</name>
<dbReference type="GO" id="GO:0016301">
    <property type="term" value="F:kinase activity"/>
    <property type="evidence" value="ECO:0007669"/>
    <property type="project" value="UniProtKB-KW"/>
</dbReference>
<dbReference type="EMBL" id="KE747828">
    <property type="protein sequence ID" value="RMZ71948.1"/>
    <property type="molecule type" value="Genomic_DNA"/>
</dbReference>
<keyword evidence="2" id="KW-1185">Reference proteome</keyword>
<dbReference type="AlphaFoldDB" id="A0A3M7MBW5"/>
<keyword evidence="1" id="KW-0418">Kinase</keyword>
<dbReference type="OrthoDB" id="62952at2759"/>
<reference evidence="1 2" key="1">
    <citation type="journal article" date="2014" name="PLoS ONE">
        <title>De novo Genome Assembly of the Fungal Plant Pathogen Pyrenophora semeniperda.</title>
        <authorList>
            <person name="Soliai M.M."/>
            <person name="Meyer S.E."/>
            <person name="Udall J.A."/>
            <person name="Elzinga D.E."/>
            <person name="Hermansen R.A."/>
            <person name="Bodily P.M."/>
            <person name="Hart A.A."/>
            <person name="Coleman C.E."/>
        </authorList>
    </citation>
    <scope>NUCLEOTIDE SEQUENCE [LARGE SCALE GENOMIC DNA]</scope>
    <source>
        <strain evidence="1 2">CCB06</strain>
        <tissue evidence="1">Mycelium</tissue>
    </source>
</reference>
<proteinExistence type="predicted"/>
<accession>A0A3M7MBW5</accession>
<protein>
    <submittedName>
        <fullName evidence="1">Thiamine pyrophosphokinase</fullName>
    </submittedName>
</protein>
<keyword evidence="1" id="KW-0808">Transferase</keyword>
<gene>
    <name evidence="1" type="ORF">GMOD_00009308</name>
</gene>